<keyword evidence="5 11" id="KW-0805">Transcription regulation</keyword>
<dbReference type="PROSITE" id="PS00031">
    <property type="entry name" value="NUCLEAR_REC_DBD_1"/>
    <property type="match status" value="1"/>
</dbReference>
<evidence type="ECO:0000256" key="5">
    <source>
        <dbReference type="ARBA" id="ARBA00023015"/>
    </source>
</evidence>
<evidence type="ECO:0000256" key="8">
    <source>
        <dbReference type="ARBA" id="ARBA00023170"/>
    </source>
</evidence>
<keyword evidence="8 11" id="KW-0675">Receptor</keyword>
<dbReference type="PROSITE" id="PS51030">
    <property type="entry name" value="NUCLEAR_REC_DBD_2"/>
    <property type="match status" value="1"/>
</dbReference>
<dbReference type="GO" id="GO:0005634">
    <property type="term" value="C:nucleus"/>
    <property type="evidence" value="ECO:0007669"/>
    <property type="project" value="UniProtKB-SubCell"/>
</dbReference>
<evidence type="ECO:0000256" key="4">
    <source>
        <dbReference type="ARBA" id="ARBA00022833"/>
    </source>
</evidence>
<dbReference type="FunFam" id="3.30.50.10:FF:000005">
    <property type="entry name" value="Retinoic acid receptor RXR-alpha"/>
    <property type="match status" value="1"/>
</dbReference>
<dbReference type="PRINTS" id="PR00545">
    <property type="entry name" value="RETINOIDXR"/>
</dbReference>
<evidence type="ECO:0000313" key="16">
    <source>
        <dbReference type="Proteomes" id="UP001487740"/>
    </source>
</evidence>
<evidence type="ECO:0000256" key="6">
    <source>
        <dbReference type="ARBA" id="ARBA00023125"/>
    </source>
</evidence>
<evidence type="ECO:0000256" key="11">
    <source>
        <dbReference type="RuleBase" id="RU004334"/>
    </source>
</evidence>
<feature type="domain" description="Nuclear receptor" evidence="13">
    <location>
        <begin position="127"/>
        <end position="202"/>
    </location>
</feature>
<evidence type="ECO:0000256" key="2">
    <source>
        <dbReference type="ARBA" id="ARBA00022723"/>
    </source>
</evidence>
<dbReference type="CDD" id="cd06956">
    <property type="entry name" value="NR_DBD_RXR"/>
    <property type="match status" value="1"/>
</dbReference>
<keyword evidence="2 11" id="KW-0479">Metal-binding</keyword>
<protein>
    <recommendedName>
        <fullName evidence="10">Nuclear receptor subfamily 2 group B member 4</fullName>
    </recommendedName>
</protein>
<dbReference type="Gene3D" id="1.10.565.10">
    <property type="entry name" value="Retinoid X Receptor"/>
    <property type="match status" value="1"/>
</dbReference>
<keyword evidence="7 11" id="KW-0804">Transcription</keyword>
<dbReference type="Pfam" id="PF00105">
    <property type="entry name" value="zf-C4"/>
    <property type="match status" value="1"/>
</dbReference>
<proteinExistence type="inferred from homology"/>
<dbReference type="AlphaFoldDB" id="A0AAW0TFZ4"/>
<evidence type="ECO:0000259" key="13">
    <source>
        <dbReference type="PROSITE" id="PS51030"/>
    </source>
</evidence>
<dbReference type="PRINTS" id="PR00047">
    <property type="entry name" value="STROIDFINGER"/>
</dbReference>
<keyword evidence="16" id="KW-1185">Reference proteome</keyword>
<sequence length="415" mass="44936">MIMIKKEKPVMSVSSIIHGSQQRPWTPGEFGCGTIQAPAPPPLPPFVSPLQGVDIGMSGSLDRQSPLSVAPDTVSLLSPAPSFSNANGGPASPSISTSPFTIGSSNTTSLSTSPTQYPPSHPLSGSKHLCSICGDRASGKHYGVYSCEGCKGFFKRTVRKDLTYACREERSCTIDKRQRNRCQYCRYQKCLSMGMKREAVQEERQRTKGDKGDGDTESSCGAISDMPIASIREAELSVDPIDEQPLDQGDVVSNICQAADRHLVQLVEWAKHIPHFTDLPIEDQVVLLKAGWNELLIASFSHRSMGVEDGIVLATGLVVHRSSAHQAGVGAIFDRVLSELVSKMKEMKMDKTELGCLRAIVLFNPGGQLVGVVSTSDRCMGTPSLLATCDIYNKTNKQLLENNNLGKLSACYLNF</sequence>
<comment type="similarity">
    <text evidence="1">Belongs to the nuclear hormone receptor family. NR2 subfamily.</text>
</comment>
<dbReference type="InterPro" id="IPR000536">
    <property type="entry name" value="Nucl_hrmn_rcpt_lig-bd"/>
</dbReference>
<dbReference type="InterPro" id="IPR050274">
    <property type="entry name" value="Nuclear_hormone_rcpt_NR2"/>
</dbReference>
<dbReference type="SMART" id="SM00430">
    <property type="entry name" value="HOLI"/>
    <property type="match status" value="1"/>
</dbReference>
<reference evidence="15 16" key="1">
    <citation type="submission" date="2023-03" db="EMBL/GenBank/DDBJ databases">
        <title>High-quality genome of Scylla paramamosain provides insights in environmental adaptation.</title>
        <authorList>
            <person name="Zhang L."/>
        </authorList>
    </citation>
    <scope>NUCLEOTIDE SEQUENCE [LARGE SCALE GENOMIC DNA]</scope>
    <source>
        <strain evidence="15">LZ_2023a</strain>
        <tissue evidence="15">Muscle</tissue>
    </source>
</reference>
<dbReference type="InterPro" id="IPR001723">
    <property type="entry name" value="Nuclear_hrmn_rcpt"/>
</dbReference>
<dbReference type="SUPFAM" id="SSF48508">
    <property type="entry name" value="Nuclear receptor ligand-binding domain"/>
    <property type="match status" value="1"/>
</dbReference>
<dbReference type="SUPFAM" id="SSF57716">
    <property type="entry name" value="Glucocorticoid receptor-like (DNA-binding domain)"/>
    <property type="match status" value="1"/>
</dbReference>
<comment type="caution">
    <text evidence="15">The sequence shown here is derived from an EMBL/GenBank/DDBJ whole genome shotgun (WGS) entry which is preliminary data.</text>
</comment>
<dbReference type="InterPro" id="IPR001628">
    <property type="entry name" value="Znf_hrmn_rcpt"/>
</dbReference>
<evidence type="ECO:0000256" key="1">
    <source>
        <dbReference type="ARBA" id="ARBA00006421"/>
    </source>
</evidence>
<feature type="compositionally biased region" description="Polar residues" evidence="12">
    <location>
        <begin position="81"/>
        <end position="100"/>
    </location>
</feature>
<evidence type="ECO:0000259" key="14">
    <source>
        <dbReference type="PROSITE" id="PS51843"/>
    </source>
</evidence>
<dbReference type="Gene3D" id="3.30.50.10">
    <property type="entry name" value="Erythroid Transcription Factor GATA-1, subunit A"/>
    <property type="match status" value="1"/>
</dbReference>
<comment type="subcellular location">
    <subcellularLocation>
        <location evidence="11">Nucleus</location>
    </subcellularLocation>
</comment>
<keyword evidence="6 11" id="KW-0238">DNA-binding</keyword>
<keyword evidence="3 11" id="KW-0863">Zinc-finger</keyword>
<dbReference type="InterPro" id="IPR035500">
    <property type="entry name" value="NHR-like_dom_sf"/>
</dbReference>
<dbReference type="InterPro" id="IPR013088">
    <property type="entry name" value="Znf_NHR/GATA"/>
</dbReference>
<evidence type="ECO:0000256" key="10">
    <source>
        <dbReference type="ARBA" id="ARBA00078913"/>
    </source>
</evidence>
<keyword evidence="4 11" id="KW-0862">Zinc</keyword>
<dbReference type="EMBL" id="JARAKH010000030">
    <property type="protein sequence ID" value="KAK8386650.1"/>
    <property type="molecule type" value="Genomic_DNA"/>
</dbReference>
<evidence type="ECO:0000313" key="15">
    <source>
        <dbReference type="EMBL" id="KAK8386650.1"/>
    </source>
</evidence>
<gene>
    <name evidence="15" type="ORF">O3P69_017847</name>
</gene>
<feature type="region of interest" description="Disordered" evidence="12">
    <location>
        <begin position="198"/>
        <end position="222"/>
    </location>
</feature>
<evidence type="ECO:0000256" key="3">
    <source>
        <dbReference type="ARBA" id="ARBA00022771"/>
    </source>
</evidence>
<evidence type="ECO:0000256" key="7">
    <source>
        <dbReference type="ARBA" id="ARBA00023163"/>
    </source>
</evidence>
<feature type="compositionally biased region" description="Low complexity" evidence="12">
    <location>
        <begin position="101"/>
        <end position="115"/>
    </location>
</feature>
<dbReference type="PANTHER" id="PTHR24083">
    <property type="entry name" value="NUCLEAR HORMONE RECEPTOR"/>
    <property type="match status" value="1"/>
</dbReference>
<dbReference type="GO" id="GO:0043565">
    <property type="term" value="F:sequence-specific DNA binding"/>
    <property type="evidence" value="ECO:0007669"/>
    <property type="project" value="InterPro"/>
</dbReference>
<organism evidence="15 16">
    <name type="scientific">Scylla paramamosain</name>
    <name type="common">Mud crab</name>
    <dbReference type="NCBI Taxonomy" id="85552"/>
    <lineage>
        <taxon>Eukaryota</taxon>
        <taxon>Metazoa</taxon>
        <taxon>Ecdysozoa</taxon>
        <taxon>Arthropoda</taxon>
        <taxon>Crustacea</taxon>
        <taxon>Multicrustacea</taxon>
        <taxon>Malacostraca</taxon>
        <taxon>Eumalacostraca</taxon>
        <taxon>Eucarida</taxon>
        <taxon>Decapoda</taxon>
        <taxon>Pleocyemata</taxon>
        <taxon>Brachyura</taxon>
        <taxon>Eubrachyura</taxon>
        <taxon>Portunoidea</taxon>
        <taxon>Portunidae</taxon>
        <taxon>Portuninae</taxon>
        <taxon>Scylla</taxon>
    </lineage>
</organism>
<dbReference type="GO" id="GO:0008270">
    <property type="term" value="F:zinc ion binding"/>
    <property type="evidence" value="ECO:0007669"/>
    <property type="project" value="UniProtKB-KW"/>
</dbReference>
<keyword evidence="9 11" id="KW-0539">Nucleus</keyword>
<feature type="domain" description="NR LBD" evidence="14">
    <location>
        <begin position="223"/>
        <end position="415"/>
    </location>
</feature>
<evidence type="ECO:0000256" key="9">
    <source>
        <dbReference type="ARBA" id="ARBA00023242"/>
    </source>
</evidence>
<name>A0AAW0TFZ4_SCYPA</name>
<evidence type="ECO:0000256" key="12">
    <source>
        <dbReference type="SAM" id="MobiDB-lite"/>
    </source>
</evidence>
<dbReference type="InterPro" id="IPR000003">
    <property type="entry name" value="Retinoid-X_rcpt/HNF4"/>
</dbReference>
<dbReference type="Proteomes" id="UP001487740">
    <property type="component" value="Unassembled WGS sequence"/>
</dbReference>
<dbReference type="PROSITE" id="PS51843">
    <property type="entry name" value="NR_LBD"/>
    <property type="match status" value="1"/>
</dbReference>
<dbReference type="PRINTS" id="PR00398">
    <property type="entry name" value="STRDHORMONER"/>
</dbReference>
<feature type="compositionally biased region" description="Basic and acidic residues" evidence="12">
    <location>
        <begin position="198"/>
        <end position="214"/>
    </location>
</feature>
<dbReference type="GO" id="GO:0003707">
    <property type="term" value="F:nuclear steroid receptor activity"/>
    <property type="evidence" value="ECO:0007669"/>
    <property type="project" value="InterPro"/>
</dbReference>
<dbReference type="Pfam" id="PF00104">
    <property type="entry name" value="Hormone_recep"/>
    <property type="match status" value="1"/>
</dbReference>
<dbReference type="SMART" id="SM00399">
    <property type="entry name" value="ZnF_C4"/>
    <property type="match status" value="1"/>
</dbReference>
<feature type="region of interest" description="Disordered" evidence="12">
    <location>
        <begin position="80"/>
        <end position="120"/>
    </location>
</feature>
<accession>A0AAW0TFZ4</accession>